<sequence length="601" mass="61715">MRRNRAVSAFLSLLLSTAASAETLGTGFTYQGDLTVNGAPATGSYDLKFLLFAVPTGGMQAATVTVDDVAVVQGVFTTGIDFTDVPFQDGQQYWIEVRVREGTSTGTYQPLLPRQAITATPVALSARNVLNGGVTQASIAPAAVGSTQLAVNAVTGSKIVDGSITATKLAFAAGDITGVTAGSGLTGGGTTGDVTLAVNPAVVQMRISGTCATGQYLRGVHADGSLLCDVIPGVANDSTNVVNGAITQSQIGLAIPADGLPVISYTDAASQYLRLAKCADSACRSVSGVKVIRNPQGASVQGDASDIALDADGIPVISFYDPALRALKIARCADPVCEGNASVELIDDDATGTLGQHSSLVLDANGYPLVSYWDAGNGDLKFIRCQNATCSLNPGSRVIDQSASTIVGEYSSIILDLYGHPVISYYDRSNGALKIASCTTDSCGGTIHFKTVDEAGSDYGSFSAMVRSADNRPLVSFFDNTAKLVKVAACDLYDCSGNITVTTIDGGPGVSVSGHTTIANGNDGLPIIGYAVGPQVFAFKVTKCGNTQCTQRMSSSVVDGVDFTPHFPDIAIGPDGLPLVVGRNSGNGYLRAAKCGTRSCQ</sequence>
<evidence type="ECO:0000313" key="3">
    <source>
        <dbReference type="Proteomes" id="UP001064632"/>
    </source>
</evidence>
<feature type="chain" id="PRO_5045228930" evidence="1">
    <location>
        <begin position="22"/>
        <end position="601"/>
    </location>
</feature>
<reference evidence="2" key="1">
    <citation type="submission" date="2022-09" db="EMBL/GenBank/DDBJ databases">
        <title>Tahibacter sp. nov., isolated from a fresh water.</title>
        <authorList>
            <person name="Baek J.H."/>
            <person name="Lee J.K."/>
            <person name="Kim J.M."/>
            <person name="Jeon C.O."/>
        </authorList>
    </citation>
    <scope>NUCLEOTIDE SEQUENCE</scope>
    <source>
        <strain evidence="2">W38</strain>
    </source>
</reference>
<evidence type="ECO:0000313" key="2">
    <source>
        <dbReference type="EMBL" id="UXI65813.1"/>
    </source>
</evidence>
<keyword evidence="1" id="KW-0732">Signal</keyword>
<evidence type="ECO:0000256" key="1">
    <source>
        <dbReference type="SAM" id="SignalP"/>
    </source>
</evidence>
<gene>
    <name evidence="2" type="ORF">N4264_13680</name>
</gene>
<organism evidence="2 3">
    <name type="scientific">Tahibacter amnicola</name>
    <dbReference type="NCBI Taxonomy" id="2976241"/>
    <lineage>
        <taxon>Bacteria</taxon>
        <taxon>Pseudomonadati</taxon>
        <taxon>Pseudomonadota</taxon>
        <taxon>Gammaproteobacteria</taxon>
        <taxon>Lysobacterales</taxon>
        <taxon>Rhodanobacteraceae</taxon>
        <taxon>Tahibacter</taxon>
    </lineage>
</organism>
<name>A0ABY6B6T5_9GAMM</name>
<proteinExistence type="predicted"/>
<keyword evidence="3" id="KW-1185">Reference proteome</keyword>
<dbReference type="EMBL" id="CP104694">
    <property type="protein sequence ID" value="UXI65813.1"/>
    <property type="molecule type" value="Genomic_DNA"/>
</dbReference>
<feature type="signal peptide" evidence="1">
    <location>
        <begin position="1"/>
        <end position="21"/>
    </location>
</feature>
<dbReference type="RefSeq" id="WP_261692809.1">
    <property type="nucleotide sequence ID" value="NZ_CP104694.1"/>
</dbReference>
<dbReference type="Proteomes" id="UP001064632">
    <property type="component" value="Chromosome"/>
</dbReference>
<protein>
    <submittedName>
        <fullName evidence="2">Uncharacterized protein</fullName>
    </submittedName>
</protein>
<dbReference type="Gene3D" id="2.120.10.70">
    <property type="entry name" value="Fucose-specific lectin"/>
    <property type="match status" value="1"/>
</dbReference>
<accession>A0ABY6B6T5</accession>